<sequence length="73" mass="8337">MPPIVRPRWRCYPVRRSPAEWETEGSQRRILGPRTLPAALEGPFLSVSRLPSCFQRAQMSRFGFSPECDVAGF</sequence>
<accession>M2QBA6</accession>
<protein>
    <submittedName>
        <fullName evidence="1">Uncharacterized protein</fullName>
    </submittedName>
</protein>
<organism evidence="1 2">
    <name type="scientific">Ceriporiopsis subvermispora (strain B)</name>
    <name type="common">White-rot fungus</name>
    <name type="synonym">Gelatoporia subvermispora</name>
    <dbReference type="NCBI Taxonomy" id="914234"/>
    <lineage>
        <taxon>Eukaryota</taxon>
        <taxon>Fungi</taxon>
        <taxon>Dikarya</taxon>
        <taxon>Basidiomycota</taxon>
        <taxon>Agaricomycotina</taxon>
        <taxon>Agaricomycetes</taxon>
        <taxon>Polyporales</taxon>
        <taxon>Gelatoporiaceae</taxon>
        <taxon>Gelatoporia</taxon>
    </lineage>
</organism>
<name>M2QBA6_CERS8</name>
<dbReference type="EMBL" id="KB445803">
    <property type="protein sequence ID" value="EMD34278.1"/>
    <property type="molecule type" value="Genomic_DNA"/>
</dbReference>
<dbReference type="Proteomes" id="UP000016930">
    <property type="component" value="Unassembled WGS sequence"/>
</dbReference>
<gene>
    <name evidence="1" type="ORF">CERSUDRAFT_107495</name>
</gene>
<dbReference type="AlphaFoldDB" id="M2QBA6"/>
<evidence type="ECO:0000313" key="1">
    <source>
        <dbReference type="EMBL" id="EMD34278.1"/>
    </source>
</evidence>
<reference evidence="1 2" key="1">
    <citation type="journal article" date="2012" name="Proc. Natl. Acad. Sci. U.S.A.">
        <title>Comparative genomics of Ceriporiopsis subvermispora and Phanerochaete chrysosporium provide insight into selective ligninolysis.</title>
        <authorList>
            <person name="Fernandez-Fueyo E."/>
            <person name="Ruiz-Duenas F.J."/>
            <person name="Ferreira P."/>
            <person name="Floudas D."/>
            <person name="Hibbett D.S."/>
            <person name="Canessa P."/>
            <person name="Larrondo L.F."/>
            <person name="James T.Y."/>
            <person name="Seelenfreund D."/>
            <person name="Lobos S."/>
            <person name="Polanco R."/>
            <person name="Tello M."/>
            <person name="Honda Y."/>
            <person name="Watanabe T."/>
            <person name="Watanabe T."/>
            <person name="Ryu J.S."/>
            <person name="Kubicek C.P."/>
            <person name="Schmoll M."/>
            <person name="Gaskell J."/>
            <person name="Hammel K.E."/>
            <person name="St John F.J."/>
            <person name="Vanden Wymelenberg A."/>
            <person name="Sabat G."/>
            <person name="Splinter BonDurant S."/>
            <person name="Syed K."/>
            <person name="Yadav J.S."/>
            <person name="Doddapaneni H."/>
            <person name="Subramanian V."/>
            <person name="Lavin J.L."/>
            <person name="Oguiza J.A."/>
            <person name="Perez G."/>
            <person name="Pisabarro A.G."/>
            <person name="Ramirez L."/>
            <person name="Santoyo F."/>
            <person name="Master E."/>
            <person name="Coutinho P.M."/>
            <person name="Henrissat B."/>
            <person name="Lombard V."/>
            <person name="Magnuson J.K."/>
            <person name="Kuees U."/>
            <person name="Hori C."/>
            <person name="Igarashi K."/>
            <person name="Samejima M."/>
            <person name="Held B.W."/>
            <person name="Barry K.W."/>
            <person name="LaButti K.M."/>
            <person name="Lapidus A."/>
            <person name="Lindquist E.A."/>
            <person name="Lucas S.M."/>
            <person name="Riley R."/>
            <person name="Salamov A.A."/>
            <person name="Hoffmeister D."/>
            <person name="Schwenk D."/>
            <person name="Hadar Y."/>
            <person name="Yarden O."/>
            <person name="de Vries R.P."/>
            <person name="Wiebenga A."/>
            <person name="Stenlid J."/>
            <person name="Eastwood D."/>
            <person name="Grigoriev I.V."/>
            <person name="Berka R.M."/>
            <person name="Blanchette R.A."/>
            <person name="Kersten P."/>
            <person name="Martinez A.T."/>
            <person name="Vicuna R."/>
            <person name="Cullen D."/>
        </authorList>
    </citation>
    <scope>NUCLEOTIDE SEQUENCE [LARGE SCALE GENOMIC DNA]</scope>
    <source>
        <strain evidence="1 2">B</strain>
    </source>
</reference>
<dbReference type="HOGENOM" id="CLU_2704584_0_0_1"/>
<evidence type="ECO:0000313" key="2">
    <source>
        <dbReference type="Proteomes" id="UP000016930"/>
    </source>
</evidence>
<keyword evidence="2" id="KW-1185">Reference proteome</keyword>
<proteinExistence type="predicted"/>